<comment type="caution">
    <text evidence="24">The sequence shown here is derived from an EMBL/GenBank/DDBJ whole genome shotgun (WGS) entry which is preliminary data.</text>
</comment>
<evidence type="ECO:0000313" key="25">
    <source>
        <dbReference type="Proteomes" id="UP001357452"/>
    </source>
</evidence>
<evidence type="ECO:0000313" key="24">
    <source>
        <dbReference type="EMBL" id="MEE6185939.1"/>
    </source>
</evidence>
<dbReference type="PANTHER" id="PTHR11136:SF0">
    <property type="entry name" value="DIHYDROFOLATE SYNTHETASE-RELATED"/>
    <property type="match status" value="1"/>
</dbReference>
<evidence type="ECO:0000256" key="21">
    <source>
        <dbReference type="PIRNR" id="PIRNR001563"/>
    </source>
</evidence>
<accession>A0ABU7RD69</accession>
<dbReference type="InterPro" id="IPR001645">
    <property type="entry name" value="Folylpolyglutamate_synth"/>
</dbReference>
<keyword evidence="13" id="KW-0289">Folate biosynthesis</keyword>
<evidence type="ECO:0000256" key="12">
    <source>
        <dbReference type="ARBA" id="ARBA00022842"/>
    </source>
</evidence>
<comment type="function">
    <text evidence="1">Functions in two distinct reactions of the de novo folate biosynthetic pathway. Catalyzes the addition of a glutamate residue to dihydropteroate (7,8-dihydropteroate or H2Pte) to form dihydrofolate (7,8-dihydrofolate monoglutamate or H2Pte-Glu). Also catalyzes successive additions of L-glutamate to tetrahydrofolate or 10-formyltetrahydrofolate or 5,10-methylenetetrahydrofolate, leading to folylpolyglutamate derivatives.</text>
</comment>
<dbReference type="PROSITE" id="PS01012">
    <property type="entry name" value="FOLYLPOLYGLU_SYNT_2"/>
    <property type="match status" value="1"/>
</dbReference>
<comment type="pathway">
    <text evidence="3">Cofactor biosynthesis; tetrahydrofolylpolyglutamate biosynthesis.</text>
</comment>
<dbReference type="RefSeq" id="WP_330973345.1">
    <property type="nucleotide sequence ID" value="NZ_JAZGLY010000001.1"/>
</dbReference>
<evidence type="ECO:0000256" key="3">
    <source>
        <dbReference type="ARBA" id="ARBA00005150"/>
    </source>
</evidence>
<dbReference type="Pfam" id="PF02875">
    <property type="entry name" value="Mur_ligase_C"/>
    <property type="match status" value="1"/>
</dbReference>
<comment type="catalytic activity">
    <reaction evidence="17">
        <text>(6S)-5,6,7,8-tetrahydrofolyl-(gamma-L-Glu)(n) + L-glutamate + ATP = (6S)-5,6,7,8-tetrahydrofolyl-(gamma-L-Glu)(n+1) + ADP + phosphate + H(+)</text>
        <dbReference type="Rhea" id="RHEA:10580"/>
        <dbReference type="Rhea" id="RHEA-COMP:14738"/>
        <dbReference type="Rhea" id="RHEA-COMP:14740"/>
        <dbReference type="ChEBI" id="CHEBI:15378"/>
        <dbReference type="ChEBI" id="CHEBI:29985"/>
        <dbReference type="ChEBI" id="CHEBI:30616"/>
        <dbReference type="ChEBI" id="CHEBI:43474"/>
        <dbReference type="ChEBI" id="CHEBI:141005"/>
        <dbReference type="ChEBI" id="CHEBI:456216"/>
        <dbReference type="EC" id="6.3.2.17"/>
    </reaction>
</comment>
<reference evidence="24 25" key="1">
    <citation type="submission" date="2024-01" db="EMBL/GenBank/DDBJ databases">
        <title>Niabella digestum sp. nov., isolated from waste digestion system.</title>
        <authorList>
            <person name="Zhang L."/>
        </authorList>
    </citation>
    <scope>NUCLEOTIDE SEQUENCE [LARGE SCALE GENOMIC DNA]</scope>
    <source>
        <strain evidence="24 25">A18</strain>
    </source>
</reference>
<evidence type="ECO:0000256" key="16">
    <source>
        <dbReference type="ARBA" id="ARBA00032510"/>
    </source>
</evidence>
<evidence type="ECO:0000256" key="4">
    <source>
        <dbReference type="ARBA" id="ARBA00008276"/>
    </source>
</evidence>
<evidence type="ECO:0000256" key="18">
    <source>
        <dbReference type="ARBA" id="ARBA00047808"/>
    </source>
</evidence>
<dbReference type="NCBIfam" id="TIGR01499">
    <property type="entry name" value="folC"/>
    <property type="match status" value="1"/>
</dbReference>
<name>A0ABU7RD69_9BACT</name>
<protein>
    <recommendedName>
        <fullName evidence="7">Dihydrofolate synthase/folylpolyglutamate synthase</fullName>
        <ecNumber evidence="5">6.3.2.12</ecNumber>
        <ecNumber evidence="6">6.3.2.17</ecNumber>
    </recommendedName>
    <alternativeName>
        <fullName evidence="16">Folylpoly-gamma-glutamate synthetase-dihydrofolate synthetase</fullName>
    </alternativeName>
    <alternativeName>
        <fullName evidence="14">Folylpolyglutamate synthetase</fullName>
    </alternativeName>
    <alternativeName>
        <fullName evidence="15">Tetrahydrofolylpolyglutamate synthase</fullName>
    </alternativeName>
</protein>
<dbReference type="EC" id="6.3.2.17" evidence="6"/>
<keyword evidence="10 21" id="KW-0547">Nucleotide-binding</keyword>
<dbReference type="SUPFAM" id="SSF53623">
    <property type="entry name" value="MurD-like peptide ligases, catalytic domain"/>
    <property type="match status" value="1"/>
</dbReference>
<gene>
    <name evidence="24" type="ORF">V2H41_01505</name>
</gene>
<organism evidence="24 25">
    <name type="scientific">Niabella digestorum</name>
    <dbReference type="NCBI Taxonomy" id="3117701"/>
    <lineage>
        <taxon>Bacteria</taxon>
        <taxon>Pseudomonadati</taxon>
        <taxon>Bacteroidota</taxon>
        <taxon>Chitinophagia</taxon>
        <taxon>Chitinophagales</taxon>
        <taxon>Chitinophagaceae</taxon>
        <taxon>Niabella</taxon>
    </lineage>
</organism>
<dbReference type="EC" id="6.3.2.12" evidence="5"/>
<dbReference type="InterPro" id="IPR004101">
    <property type="entry name" value="Mur_ligase_C"/>
</dbReference>
<keyword evidence="9" id="KW-0479">Metal-binding</keyword>
<proteinExistence type="inferred from homology"/>
<evidence type="ECO:0000256" key="15">
    <source>
        <dbReference type="ARBA" id="ARBA00030592"/>
    </source>
</evidence>
<dbReference type="InterPro" id="IPR036615">
    <property type="entry name" value="Mur_ligase_C_dom_sf"/>
</dbReference>
<comment type="catalytic activity">
    <reaction evidence="20">
        <text>7,8-dihydropteroate + L-glutamate + ATP = 7,8-dihydrofolate + ADP + phosphate + H(+)</text>
        <dbReference type="Rhea" id="RHEA:23584"/>
        <dbReference type="ChEBI" id="CHEBI:15378"/>
        <dbReference type="ChEBI" id="CHEBI:17839"/>
        <dbReference type="ChEBI" id="CHEBI:29985"/>
        <dbReference type="ChEBI" id="CHEBI:30616"/>
        <dbReference type="ChEBI" id="CHEBI:43474"/>
        <dbReference type="ChEBI" id="CHEBI:57451"/>
        <dbReference type="ChEBI" id="CHEBI:456216"/>
        <dbReference type="EC" id="6.3.2.12"/>
    </reaction>
</comment>
<evidence type="ECO:0000256" key="5">
    <source>
        <dbReference type="ARBA" id="ARBA00013023"/>
    </source>
</evidence>
<evidence type="ECO:0000256" key="7">
    <source>
        <dbReference type="ARBA" id="ARBA00019357"/>
    </source>
</evidence>
<evidence type="ECO:0000256" key="8">
    <source>
        <dbReference type="ARBA" id="ARBA00022598"/>
    </source>
</evidence>
<dbReference type="Pfam" id="PF08245">
    <property type="entry name" value="Mur_ligase_M"/>
    <property type="match status" value="1"/>
</dbReference>
<sequence length="430" mass="48308">MNYQETIDYLYQQLPMFSRIGKEAIKPGFANIIALCEQLNIPYQKNKYIHIAGTNGKGSVSHMLASILQTGGYKTGLYTSPHLKDFKERIRVNGVMMEEDEVVAFVAKAQSLIESLHPSFFEITVAMALYYFDKCKTDIAVIETGLGGRLDSTNIITPELSIITNIGYDHMQMLGDTLEKIATEKAGIIKPHIPVVMGEKQEETSGVFVQKAAEQQAPITFATEHFQIANWQSDNHFLKVEVAIKDKTDHQAYLLDLTGQYQLKNLLTVLESCRQMQQRGWNISERHIAEGLKHVKKHTGLQGRWEVVHQHPQIVLDVAHNVNGIQELLNQLEITSYHHLHMVIGMVKDKDVDQVLKMLPPYATYYFTNAHIPRALSAEALKAKAAHYNLQGKCYSSVDEAIAEAKAHAHTNDLIVVCGSVFLVGEVSRI</sequence>
<dbReference type="Gene3D" id="3.90.190.20">
    <property type="entry name" value="Mur ligase, C-terminal domain"/>
    <property type="match status" value="1"/>
</dbReference>
<evidence type="ECO:0000256" key="1">
    <source>
        <dbReference type="ARBA" id="ARBA00002714"/>
    </source>
</evidence>
<dbReference type="EMBL" id="JAZGLY010000001">
    <property type="protein sequence ID" value="MEE6185939.1"/>
    <property type="molecule type" value="Genomic_DNA"/>
</dbReference>
<keyword evidence="12" id="KW-0460">Magnesium</keyword>
<evidence type="ECO:0000259" key="22">
    <source>
        <dbReference type="Pfam" id="PF02875"/>
    </source>
</evidence>
<dbReference type="InterPro" id="IPR036565">
    <property type="entry name" value="Mur-like_cat_sf"/>
</dbReference>
<evidence type="ECO:0000256" key="10">
    <source>
        <dbReference type="ARBA" id="ARBA00022741"/>
    </source>
</evidence>
<evidence type="ECO:0000256" key="20">
    <source>
        <dbReference type="ARBA" id="ARBA00049161"/>
    </source>
</evidence>
<evidence type="ECO:0000256" key="19">
    <source>
        <dbReference type="ARBA" id="ARBA00049035"/>
    </source>
</evidence>
<keyword evidence="8 21" id="KW-0436">Ligase</keyword>
<keyword evidence="11 21" id="KW-0067">ATP-binding</keyword>
<feature type="domain" description="Mur ligase central" evidence="23">
    <location>
        <begin position="51"/>
        <end position="270"/>
    </location>
</feature>
<dbReference type="PANTHER" id="PTHR11136">
    <property type="entry name" value="FOLYLPOLYGLUTAMATE SYNTHASE-RELATED"/>
    <property type="match status" value="1"/>
</dbReference>
<comment type="catalytic activity">
    <reaction evidence="19">
        <text>(6R)-5,10-methylenetetrahydrofolyl-(gamma-L-Glu)(n) + L-glutamate + ATP = (6R)-5,10-methylenetetrahydrofolyl-(gamma-L-Glu)(n+1) + ADP + phosphate + H(+)</text>
        <dbReference type="Rhea" id="RHEA:51912"/>
        <dbReference type="Rhea" id="RHEA-COMP:13257"/>
        <dbReference type="Rhea" id="RHEA-COMP:13258"/>
        <dbReference type="ChEBI" id="CHEBI:15378"/>
        <dbReference type="ChEBI" id="CHEBI:29985"/>
        <dbReference type="ChEBI" id="CHEBI:30616"/>
        <dbReference type="ChEBI" id="CHEBI:43474"/>
        <dbReference type="ChEBI" id="CHEBI:136572"/>
        <dbReference type="ChEBI" id="CHEBI:456216"/>
        <dbReference type="EC" id="6.3.2.17"/>
    </reaction>
</comment>
<comment type="similarity">
    <text evidence="4 21">Belongs to the folylpolyglutamate synthase family.</text>
</comment>
<dbReference type="InterPro" id="IPR018109">
    <property type="entry name" value="Folylpolyglutamate_synth_CS"/>
</dbReference>
<evidence type="ECO:0000256" key="14">
    <source>
        <dbReference type="ARBA" id="ARBA00030048"/>
    </source>
</evidence>
<evidence type="ECO:0000256" key="17">
    <source>
        <dbReference type="ARBA" id="ARBA00047493"/>
    </source>
</evidence>
<dbReference type="PROSITE" id="PS01011">
    <property type="entry name" value="FOLYLPOLYGLU_SYNT_1"/>
    <property type="match status" value="1"/>
</dbReference>
<comment type="pathway">
    <text evidence="2">Cofactor biosynthesis; tetrahydrofolate biosynthesis; 7,8-dihydrofolate from 2-amino-4-hydroxy-6-hydroxymethyl-7,8-dihydropteridine diphosphate and 4-aminobenzoate: step 2/2.</text>
</comment>
<dbReference type="Proteomes" id="UP001357452">
    <property type="component" value="Unassembled WGS sequence"/>
</dbReference>
<comment type="catalytic activity">
    <reaction evidence="18">
        <text>10-formyltetrahydrofolyl-(gamma-L-Glu)(n) + L-glutamate + ATP = 10-formyltetrahydrofolyl-(gamma-L-Glu)(n+1) + ADP + phosphate + H(+)</text>
        <dbReference type="Rhea" id="RHEA:51904"/>
        <dbReference type="Rhea" id="RHEA-COMP:13088"/>
        <dbReference type="Rhea" id="RHEA-COMP:14300"/>
        <dbReference type="ChEBI" id="CHEBI:15378"/>
        <dbReference type="ChEBI" id="CHEBI:29985"/>
        <dbReference type="ChEBI" id="CHEBI:30616"/>
        <dbReference type="ChEBI" id="CHEBI:43474"/>
        <dbReference type="ChEBI" id="CHEBI:134413"/>
        <dbReference type="ChEBI" id="CHEBI:456216"/>
        <dbReference type="EC" id="6.3.2.17"/>
    </reaction>
</comment>
<evidence type="ECO:0000256" key="11">
    <source>
        <dbReference type="ARBA" id="ARBA00022840"/>
    </source>
</evidence>
<dbReference type="PIRSF" id="PIRSF001563">
    <property type="entry name" value="Folylpolyglu_synth"/>
    <property type="match status" value="1"/>
</dbReference>
<dbReference type="GO" id="GO:0016874">
    <property type="term" value="F:ligase activity"/>
    <property type="evidence" value="ECO:0007669"/>
    <property type="project" value="UniProtKB-KW"/>
</dbReference>
<evidence type="ECO:0000256" key="2">
    <source>
        <dbReference type="ARBA" id="ARBA00004799"/>
    </source>
</evidence>
<dbReference type="InterPro" id="IPR013221">
    <property type="entry name" value="Mur_ligase_cen"/>
</dbReference>
<evidence type="ECO:0000256" key="6">
    <source>
        <dbReference type="ARBA" id="ARBA00013025"/>
    </source>
</evidence>
<feature type="domain" description="Mur ligase C-terminal" evidence="22">
    <location>
        <begin position="303"/>
        <end position="420"/>
    </location>
</feature>
<evidence type="ECO:0000259" key="23">
    <source>
        <dbReference type="Pfam" id="PF08245"/>
    </source>
</evidence>
<dbReference type="SUPFAM" id="SSF53244">
    <property type="entry name" value="MurD-like peptide ligases, peptide-binding domain"/>
    <property type="match status" value="1"/>
</dbReference>
<keyword evidence="25" id="KW-1185">Reference proteome</keyword>
<evidence type="ECO:0000256" key="13">
    <source>
        <dbReference type="ARBA" id="ARBA00022909"/>
    </source>
</evidence>
<evidence type="ECO:0000256" key="9">
    <source>
        <dbReference type="ARBA" id="ARBA00022723"/>
    </source>
</evidence>
<dbReference type="Gene3D" id="3.40.1190.10">
    <property type="entry name" value="Mur-like, catalytic domain"/>
    <property type="match status" value="1"/>
</dbReference>